<dbReference type="PANTHER" id="PTHR14240">
    <property type="entry name" value="RETINITIS PIGMENTOSA GTPASE REGULATOR-INTERACTING PROTEIN"/>
    <property type="match status" value="1"/>
</dbReference>
<evidence type="ECO:0000259" key="2">
    <source>
        <dbReference type="Pfam" id="PF18111"/>
    </source>
</evidence>
<gene>
    <name evidence="3" type="ORF">COCON_G00113520</name>
</gene>
<sequence>MPTQQGDCASQDALGGAAASPGGGCRATGVARRLASPSRAAAVSHACPVSRVCCRGDWREVAEVAPRARGVGLRTLGGGQDGARGEVRGQEVVTFCTYSLLDFETHSTPLVSGPSRITASRRATPCQCGTWGRSGRGGRVRVELHQALGVQFETRGQAWILLSGAAQRTEERLSGTTNITECTSIHESVMRLFSQELFDYGGGIPNELEVLLDRCMGLSTHWPGLFPDAYLLYRLYDLPPHTTSTMPCSADPVFGDVVSYPLALTADLLAYLQGGSLWVYAFNDRDRQPTGSYLAKTPIPLHNLAMGRPVRGDYVLRDAGGCSRGIVRVSLRWRHRFQPPGALQITESPQRPITQPRDCLEEEEEEEEERKEKVQRVYVEYRLLGIPMETTETPISLRKPSGGEEIHFNFIRVIHVAGVDAGPLRQYLYTMLEGTDPNQGRLKFTVVSDPMEDEEEECVDISHAYLDLKEVLLTGIVGVGEEEDRVGRLKVSLEAACALEEIYWEQRRLREREQEEQEEEEEEEQEEEEQEEEKQEKE</sequence>
<dbReference type="InterPro" id="IPR041091">
    <property type="entry name" value="RPGRIP1_C"/>
</dbReference>
<dbReference type="InterPro" id="IPR035892">
    <property type="entry name" value="C2_domain_sf"/>
</dbReference>
<name>A0A9Q1DGA7_CONCO</name>
<proteinExistence type="predicted"/>
<dbReference type="GO" id="GO:0046548">
    <property type="term" value="P:retinal rod cell development"/>
    <property type="evidence" value="ECO:0007669"/>
    <property type="project" value="TreeGrafter"/>
</dbReference>
<dbReference type="OrthoDB" id="2133912at2759"/>
<comment type="caution">
    <text evidence="3">The sequence shown here is derived from an EMBL/GenBank/DDBJ whole genome shotgun (WGS) entry which is preliminary data.</text>
</comment>
<dbReference type="SUPFAM" id="SSF49562">
    <property type="entry name" value="C2 domain (Calcium/lipid-binding domain, CaLB)"/>
    <property type="match status" value="2"/>
</dbReference>
<evidence type="ECO:0000313" key="3">
    <source>
        <dbReference type="EMBL" id="KAJ8268745.1"/>
    </source>
</evidence>
<organism evidence="3 4">
    <name type="scientific">Conger conger</name>
    <name type="common">Conger eel</name>
    <name type="synonym">Muraena conger</name>
    <dbReference type="NCBI Taxonomy" id="82655"/>
    <lineage>
        <taxon>Eukaryota</taxon>
        <taxon>Metazoa</taxon>
        <taxon>Chordata</taxon>
        <taxon>Craniata</taxon>
        <taxon>Vertebrata</taxon>
        <taxon>Euteleostomi</taxon>
        <taxon>Actinopterygii</taxon>
        <taxon>Neopterygii</taxon>
        <taxon>Teleostei</taxon>
        <taxon>Anguilliformes</taxon>
        <taxon>Congridae</taxon>
        <taxon>Conger</taxon>
    </lineage>
</organism>
<dbReference type="Pfam" id="PF18111">
    <property type="entry name" value="RPGR1_C"/>
    <property type="match status" value="1"/>
</dbReference>
<feature type="compositionally biased region" description="Acidic residues" evidence="1">
    <location>
        <begin position="514"/>
        <end position="538"/>
    </location>
</feature>
<feature type="region of interest" description="Disordered" evidence="1">
    <location>
        <begin position="343"/>
        <end position="371"/>
    </location>
</feature>
<dbReference type="Proteomes" id="UP001152803">
    <property type="component" value="Unassembled WGS sequence"/>
</dbReference>
<protein>
    <recommendedName>
        <fullName evidence="2">RPGRIP1 C-terminal domain-containing protein</fullName>
    </recommendedName>
</protein>
<reference evidence="3" key="1">
    <citation type="journal article" date="2023" name="Science">
        <title>Genome structures resolve the early diversification of teleost fishes.</title>
        <authorList>
            <person name="Parey E."/>
            <person name="Louis A."/>
            <person name="Montfort J."/>
            <person name="Bouchez O."/>
            <person name="Roques C."/>
            <person name="Iampietro C."/>
            <person name="Lluch J."/>
            <person name="Castinel A."/>
            <person name="Donnadieu C."/>
            <person name="Desvignes T."/>
            <person name="Floi Bucao C."/>
            <person name="Jouanno E."/>
            <person name="Wen M."/>
            <person name="Mejri S."/>
            <person name="Dirks R."/>
            <person name="Jansen H."/>
            <person name="Henkel C."/>
            <person name="Chen W.J."/>
            <person name="Zahm M."/>
            <person name="Cabau C."/>
            <person name="Klopp C."/>
            <person name="Thompson A.W."/>
            <person name="Robinson-Rechavi M."/>
            <person name="Braasch I."/>
            <person name="Lecointre G."/>
            <person name="Bobe J."/>
            <person name="Postlethwait J.H."/>
            <person name="Berthelot C."/>
            <person name="Roest Crollius H."/>
            <person name="Guiguen Y."/>
        </authorList>
    </citation>
    <scope>NUCLEOTIDE SEQUENCE</scope>
    <source>
        <strain evidence="3">Concon-B</strain>
    </source>
</reference>
<dbReference type="Gene3D" id="2.60.40.150">
    <property type="entry name" value="C2 domain"/>
    <property type="match status" value="3"/>
</dbReference>
<keyword evidence="4" id="KW-1185">Reference proteome</keyword>
<feature type="domain" description="RPGRIP1 C-terminal" evidence="2">
    <location>
        <begin position="370"/>
        <end position="505"/>
    </location>
</feature>
<feature type="compositionally biased region" description="Acidic residues" evidence="1">
    <location>
        <begin position="360"/>
        <end position="369"/>
    </location>
</feature>
<evidence type="ECO:0000256" key="1">
    <source>
        <dbReference type="SAM" id="MobiDB-lite"/>
    </source>
</evidence>
<dbReference type="GO" id="GO:1905515">
    <property type="term" value="P:non-motile cilium assembly"/>
    <property type="evidence" value="ECO:0007669"/>
    <property type="project" value="TreeGrafter"/>
</dbReference>
<dbReference type="EMBL" id="JAFJMO010000008">
    <property type="protein sequence ID" value="KAJ8268745.1"/>
    <property type="molecule type" value="Genomic_DNA"/>
</dbReference>
<dbReference type="AlphaFoldDB" id="A0A9Q1DGA7"/>
<dbReference type="PANTHER" id="PTHR14240:SF1">
    <property type="entry name" value="PROTEIN FANTOM-RELATED"/>
    <property type="match status" value="1"/>
</dbReference>
<feature type="region of interest" description="Disordered" evidence="1">
    <location>
        <begin position="509"/>
        <end position="538"/>
    </location>
</feature>
<accession>A0A9Q1DGA7</accession>
<evidence type="ECO:0000313" key="4">
    <source>
        <dbReference type="Proteomes" id="UP001152803"/>
    </source>
</evidence>
<dbReference type="InterPro" id="IPR031139">
    <property type="entry name" value="RPGRIP1_fam"/>
</dbReference>
<dbReference type="GO" id="GO:0032391">
    <property type="term" value="C:photoreceptor connecting cilium"/>
    <property type="evidence" value="ECO:0007669"/>
    <property type="project" value="TreeGrafter"/>
</dbReference>